<dbReference type="GO" id="GO:0046872">
    <property type="term" value="F:metal ion binding"/>
    <property type="evidence" value="ECO:0007669"/>
    <property type="project" value="UniProtKB-KW"/>
</dbReference>
<evidence type="ECO:0000256" key="2">
    <source>
        <dbReference type="ARBA" id="ARBA00005628"/>
    </source>
</evidence>
<evidence type="ECO:0000256" key="3">
    <source>
        <dbReference type="ARBA" id="ARBA00022490"/>
    </source>
</evidence>
<feature type="region of interest" description="Disordered" evidence="8">
    <location>
        <begin position="179"/>
        <end position="218"/>
    </location>
</feature>
<proteinExistence type="inferred from homology"/>
<dbReference type="InterPro" id="IPR023214">
    <property type="entry name" value="HAD_sf"/>
</dbReference>
<dbReference type="GO" id="GO:0016791">
    <property type="term" value="F:phosphatase activity"/>
    <property type="evidence" value="ECO:0007669"/>
    <property type="project" value="InterPro"/>
</dbReference>
<reference evidence="9 10" key="1">
    <citation type="submission" date="2020-08" db="EMBL/GenBank/DDBJ databases">
        <title>Sequencing the genomes of 1000 actinobacteria strains.</title>
        <authorList>
            <person name="Klenk H.-P."/>
        </authorList>
    </citation>
    <scope>NUCLEOTIDE SEQUENCE [LARGE SCALE GENOMIC DNA]</scope>
    <source>
        <strain evidence="9 10">DSM 46887</strain>
    </source>
</reference>
<dbReference type="NCBIfam" id="TIGR01656">
    <property type="entry name" value="Histidinol-ppas"/>
    <property type="match status" value="1"/>
</dbReference>
<accession>A0A7W9IDA2</accession>
<evidence type="ECO:0000313" key="10">
    <source>
        <dbReference type="Proteomes" id="UP000540685"/>
    </source>
</evidence>
<keyword evidence="6" id="KW-0119">Carbohydrate metabolism</keyword>
<keyword evidence="10" id="KW-1185">Reference proteome</keyword>
<dbReference type="AlphaFoldDB" id="A0A7W9IDA2"/>
<dbReference type="InterPro" id="IPR006543">
    <property type="entry name" value="Histidinol-phos"/>
</dbReference>
<dbReference type="RefSeq" id="WP_184542213.1">
    <property type="nucleotide sequence ID" value="NZ_JACHMP010000001.1"/>
</dbReference>
<dbReference type="InterPro" id="IPR006357">
    <property type="entry name" value="HAD-SF_hydro_IIA"/>
</dbReference>
<dbReference type="GO" id="GO:0005737">
    <property type="term" value="C:cytoplasm"/>
    <property type="evidence" value="ECO:0007669"/>
    <property type="project" value="UniProtKB-SubCell"/>
</dbReference>
<dbReference type="InterPro" id="IPR006549">
    <property type="entry name" value="HAD-SF_hydro_IIIA"/>
</dbReference>
<dbReference type="InterPro" id="IPR004446">
    <property type="entry name" value="Heptose_bisP_phosphatase"/>
</dbReference>
<dbReference type="Pfam" id="PF13242">
    <property type="entry name" value="Hydrolase_like"/>
    <property type="match status" value="1"/>
</dbReference>
<keyword evidence="4" id="KW-0479">Metal-binding</keyword>
<dbReference type="Gene3D" id="3.40.50.1000">
    <property type="entry name" value="HAD superfamily/HAD-like"/>
    <property type="match status" value="1"/>
</dbReference>
<evidence type="ECO:0000256" key="4">
    <source>
        <dbReference type="ARBA" id="ARBA00022723"/>
    </source>
</evidence>
<dbReference type="NCBIfam" id="TIGR01662">
    <property type="entry name" value="HAD-SF-IIIA"/>
    <property type="match status" value="1"/>
</dbReference>
<keyword evidence="5" id="KW-0378">Hydrolase</keyword>
<dbReference type="PANTHER" id="PTHR42891:SF1">
    <property type="entry name" value="D-GLYCERO-BETA-D-MANNO-HEPTOSE-1,7-BISPHOSPHATE 7-PHOSPHATASE"/>
    <property type="match status" value="1"/>
</dbReference>
<gene>
    <name evidence="9" type="ORF">F4562_001657</name>
</gene>
<comment type="similarity">
    <text evidence="2">Belongs to the GmhB family.</text>
</comment>
<evidence type="ECO:0000256" key="1">
    <source>
        <dbReference type="ARBA" id="ARBA00004496"/>
    </source>
</evidence>
<evidence type="ECO:0000256" key="8">
    <source>
        <dbReference type="SAM" id="MobiDB-lite"/>
    </source>
</evidence>
<dbReference type="GO" id="GO:0005975">
    <property type="term" value="P:carbohydrate metabolic process"/>
    <property type="evidence" value="ECO:0007669"/>
    <property type="project" value="InterPro"/>
</dbReference>
<dbReference type="InterPro" id="IPR036412">
    <property type="entry name" value="HAD-like_sf"/>
</dbReference>
<protein>
    <recommendedName>
        <fullName evidence="7">D,D-heptose 1,7-bisphosphate phosphatase</fullName>
    </recommendedName>
</protein>
<dbReference type="PANTHER" id="PTHR42891">
    <property type="entry name" value="D-GLYCERO-BETA-D-MANNO-HEPTOSE-1,7-BISPHOSPHATE 7-PHOSPHATASE"/>
    <property type="match status" value="1"/>
</dbReference>
<name>A0A7W9IDA2_9ACTN</name>
<evidence type="ECO:0000256" key="5">
    <source>
        <dbReference type="ARBA" id="ARBA00022801"/>
    </source>
</evidence>
<comment type="subcellular location">
    <subcellularLocation>
        <location evidence="1">Cytoplasm</location>
    </subcellularLocation>
</comment>
<organism evidence="9 10">
    <name type="scientific">Streptosporangium becharense</name>
    <dbReference type="NCBI Taxonomy" id="1816182"/>
    <lineage>
        <taxon>Bacteria</taxon>
        <taxon>Bacillati</taxon>
        <taxon>Actinomycetota</taxon>
        <taxon>Actinomycetes</taxon>
        <taxon>Streptosporangiales</taxon>
        <taxon>Streptosporangiaceae</taxon>
        <taxon>Streptosporangium</taxon>
    </lineage>
</organism>
<dbReference type="Proteomes" id="UP000540685">
    <property type="component" value="Unassembled WGS sequence"/>
</dbReference>
<dbReference type="EMBL" id="JACHMP010000001">
    <property type="protein sequence ID" value="MBB5818595.1"/>
    <property type="molecule type" value="Genomic_DNA"/>
</dbReference>
<dbReference type="SUPFAM" id="SSF56784">
    <property type="entry name" value="HAD-like"/>
    <property type="match status" value="1"/>
</dbReference>
<sequence>MGRERPAAVLFDRDGTLIADVPYNGDPARVEPVPGALPALTRLRRAGVPTGVVTNQSGVARGLVHAADVAAVNARVEELLGPFDVWAVCPHGEDDGCGCRKPAPGLVLAAARSLGVDARDCVVIGDIGRDVEAARAAGARGILVPTPLTLAHEVSAAGEVARDLRAAVDLILDAAPPARHGAAGGNPPGRGPAAGAPARGGAGAAEPAGYGPGGGRTA</sequence>
<dbReference type="Pfam" id="PF13344">
    <property type="entry name" value="Hydrolase_6"/>
    <property type="match status" value="1"/>
</dbReference>
<evidence type="ECO:0000256" key="7">
    <source>
        <dbReference type="ARBA" id="ARBA00031828"/>
    </source>
</evidence>
<evidence type="ECO:0000313" key="9">
    <source>
        <dbReference type="EMBL" id="MBB5818595.1"/>
    </source>
</evidence>
<comment type="caution">
    <text evidence="9">The sequence shown here is derived from an EMBL/GenBank/DDBJ whole genome shotgun (WGS) entry which is preliminary data.</text>
</comment>
<keyword evidence="3" id="KW-0963">Cytoplasm</keyword>
<evidence type="ECO:0000256" key="6">
    <source>
        <dbReference type="ARBA" id="ARBA00023277"/>
    </source>
</evidence>